<evidence type="ECO:0000256" key="4">
    <source>
        <dbReference type="PROSITE-ProRule" id="PRU10137"/>
    </source>
</evidence>
<gene>
    <name evidence="8" type="ORF">PJ311_09595</name>
</gene>
<dbReference type="InterPro" id="IPR025827">
    <property type="entry name" value="Zn_ribbon_recom_dom"/>
</dbReference>
<dbReference type="EMBL" id="JAQKAB010000006">
    <property type="protein sequence ID" value="MDA7026860.1"/>
    <property type="molecule type" value="Genomic_DNA"/>
</dbReference>
<dbReference type="InterPro" id="IPR006118">
    <property type="entry name" value="Recombinase_CS"/>
</dbReference>
<dbReference type="Pfam" id="PF00239">
    <property type="entry name" value="Resolvase"/>
    <property type="match status" value="1"/>
</dbReference>
<dbReference type="Gene3D" id="3.90.1750.20">
    <property type="entry name" value="Putative Large Serine Recombinase, Chain B, Domain 2"/>
    <property type="match status" value="1"/>
</dbReference>
<feature type="active site" description="O-(5'-phospho-DNA)-serine intermediate" evidence="4">
    <location>
        <position position="9"/>
    </location>
</feature>
<dbReference type="Gene3D" id="3.40.50.1390">
    <property type="entry name" value="Resolvase, N-terminal catalytic domain"/>
    <property type="match status" value="1"/>
</dbReference>
<sequence length="500" mass="57740">MIAIYVRVSTEEQAIKGSSIDSQIEACLKKAGTTDVLKYADEGYSGELLERPALSRLREDARKGLINEVICYDPDRLSRKLMNQLIIDDELRKQKITLTFVNGEYADSPEGQLFFSMRGAISEFEKAKIKERTSAGRLQKIKKGMIIKDSGLFGLKFIKEKRTLEIIDEEAKIIRMIFDYFTDHTSPFFSRVNGIALHLTELGIKTKKGGKVWHRQVVRQNLMNPAYKGEYEQYKYDTVGSYVSKQAGGKSLLKLRPKEERYVINIPQIIPTEQWDYAQELLGESKRKHLSYSPHQYLLSGLVRCGICGNTMTGRKRKSHGKDYYIYDCRKNYAGSKNRGCGKQMSENKLNNYVWKEVYRFITNPEKYSAFKEVNKTNHLAEELEFVKKEIEKTKRGRQRLFTLISLSEDDEINIEEIKGQIVELQKKQNHLTNQLNEIESKMKDAQHSKLSDNALKRAIDYFNHIGADNLTSEDKKAIINFLVKEIVIVDSDKVDIETY</sequence>
<keyword evidence="9" id="KW-1185">Reference proteome</keyword>
<dbReference type="InterPro" id="IPR038109">
    <property type="entry name" value="DNA_bind_recomb_sf"/>
</dbReference>
<feature type="domain" description="Recombinase" evidence="7">
    <location>
        <begin position="152"/>
        <end position="288"/>
    </location>
</feature>
<keyword evidence="1" id="KW-0229">DNA integration</keyword>
<dbReference type="PANTHER" id="PTHR30461:SF23">
    <property type="entry name" value="DNA RECOMBINASE-RELATED"/>
    <property type="match status" value="1"/>
</dbReference>
<evidence type="ECO:0000256" key="2">
    <source>
        <dbReference type="ARBA" id="ARBA00023125"/>
    </source>
</evidence>
<evidence type="ECO:0000256" key="5">
    <source>
        <dbReference type="SAM" id="Coils"/>
    </source>
</evidence>
<protein>
    <submittedName>
        <fullName evidence="8">Recombinase family protein</fullName>
    </submittedName>
</protein>
<dbReference type="InterPro" id="IPR036162">
    <property type="entry name" value="Resolvase-like_N_sf"/>
</dbReference>
<evidence type="ECO:0000313" key="8">
    <source>
        <dbReference type="EMBL" id="MDA7026860.1"/>
    </source>
</evidence>
<comment type="caution">
    <text evidence="8">The sequence shown here is derived from an EMBL/GenBank/DDBJ whole genome shotgun (WGS) entry which is preliminary data.</text>
</comment>
<dbReference type="InterPro" id="IPR050639">
    <property type="entry name" value="SSR_resolvase"/>
</dbReference>
<dbReference type="PROSITE" id="PS51736">
    <property type="entry name" value="RECOMBINASES_3"/>
    <property type="match status" value="1"/>
</dbReference>
<organism evidence="8 9">
    <name type="scientific">Bacillus changyiensis</name>
    <dbReference type="NCBI Taxonomy" id="3004103"/>
    <lineage>
        <taxon>Bacteria</taxon>
        <taxon>Bacillati</taxon>
        <taxon>Bacillota</taxon>
        <taxon>Bacilli</taxon>
        <taxon>Bacillales</taxon>
        <taxon>Bacillaceae</taxon>
        <taxon>Bacillus</taxon>
    </lineage>
</organism>
<dbReference type="Pfam" id="PF13408">
    <property type="entry name" value="Zn_ribbon_recom"/>
    <property type="match status" value="1"/>
</dbReference>
<dbReference type="CDD" id="cd00338">
    <property type="entry name" value="Ser_Recombinase"/>
    <property type="match status" value="1"/>
</dbReference>
<evidence type="ECO:0000259" key="7">
    <source>
        <dbReference type="PROSITE" id="PS51737"/>
    </source>
</evidence>
<evidence type="ECO:0000256" key="1">
    <source>
        <dbReference type="ARBA" id="ARBA00022908"/>
    </source>
</evidence>
<dbReference type="SUPFAM" id="SSF53041">
    <property type="entry name" value="Resolvase-like"/>
    <property type="match status" value="1"/>
</dbReference>
<dbReference type="PANTHER" id="PTHR30461">
    <property type="entry name" value="DNA-INVERTASE FROM LAMBDOID PROPHAGE"/>
    <property type="match status" value="1"/>
</dbReference>
<feature type="coiled-coil region" evidence="5">
    <location>
        <begin position="408"/>
        <end position="449"/>
    </location>
</feature>
<dbReference type="RefSeq" id="WP_271340724.1">
    <property type="nucleotide sequence ID" value="NZ_JAQKAB010000006.1"/>
</dbReference>
<reference evidence="8 9" key="1">
    <citation type="submission" date="2023-01" db="EMBL/GenBank/DDBJ databases">
        <title>Bacillus changyiensis sp. nov., isolated from a coastal deposit.</title>
        <authorList>
            <person name="Xiao G."/>
            <person name="Lai Q."/>
            <person name="Hu Z."/>
            <person name="Shao Z."/>
        </authorList>
    </citation>
    <scope>NUCLEOTIDE SEQUENCE [LARGE SCALE GENOMIC DNA]</scope>
    <source>
        <strain evidence="8 9">CLL-7-23</strain>
    </source>
</reference>
<dbReference type="PROSITE" id="PS00397">
    <property type="entry name" value="RECOMBINASES_1"/>
    <property type="match status" value="1"/>
</dbReference>
<keyword evidence="5" id="KW-0175">Coiled coil</keyword>
<dbReference type="PROSITE" id="PS51737">
    <property type="entry name" value="RECOMBINASE_DNA_BIND"/>
    <property type="match status" value="1"/>
</dbReference>
<accession>A0ABT4X3W1</accession>
<name>A0ABT4X3W1_9BACI</name>
<dbReference type="InterPro" id="IPR011109">
    <property type="entry name" value="DNA_bind_recombinase_dom"/>
</dbReference>
<keyword evidence="3" id="KW-0233">DNA recombination</keyword>
<dbReference type="InterPro" id="IPR006119">
    <property type="entry name" value="Resolv_N"/>
</dbReference>
<dbReference type="Proteomes" id="UP001211894">
    <property type="component" value="Unassembled WGS sequence"/>
</dbReference>
<dbReference type="SMART" id="SM00857">
    <property type="entry name" value="Resolvase"/>
    <property type="match status" value="1"/>
</dbReference>
<feature type="domain" description="Resolvase/invertase-type recombinase catalytic" evidence="6">
    <location>
        <begin position="1"/>
        <end position="144"/>
    </location>
</feature>
<proteinExistence type="predicted"/>
<evidence type="ECO:0000313" key="9">
    <source>
        <dbReference type="Proteomes" id="UP001211894"/>
    </source>
</evidence>
<keyword evidence="2" id="KW-0238">DNA-binding</keyword>
<evidence type="ECO:0000256" key="3">
    <source>
        <dbReference type="ARBA" id="ARBA00023172"/>
    </source>
</evidence>
<dbReference type="Pfam" id="PF07508">
    <property type="entry name" value="Recombinase"/>
    <property type="match status" value="1"/>
</dbReference>
<evidence type="ECO:0000259" key="6">
    <source>
        <dbReference type="PROSITE" id="PS51736"/>
    </source>
</evidence>